<dbReference type="PROSITE" id="PS51257">
    <property type="entry name" value="PROKAR_LIPOPROTEIN"/>
    <property type="match status" value="1"/>
</dbReference>
<evidence type="ECO:0000313" key="3">
    <source>
        <dbReference type="Proteomes" id="UP000218334"/>
    </source>
</evidence>
<dbReference type="Proteomes" id="UP000218334">
    <property type="component" value="Unassembled WGS sequence"/>
</dbReference>
<organism evidence="2 3">
    <name type="scientific">Armillaria solidipes</name>
    <dbReference type="NCBI Taxonomy" id="1076256"/>
    <lineage>
        <taxon>Eukaryota</taxon>
        <taxon>Fungi</taxon>
        <taxon>Dikarya</taxon>
        <taxon>Basidiomycota</taxon>
        <taxon>Agaricomycotina</taxon>
        <taxon>Agaricomycetes</taxon>
        <taxon>Agaricomycetidae</taxon>
        <taxon>Agaricales</taxon>
        <taxon>Marasmiineae</taxon>
        <taxon>Physalacriaceae</taxon>
        <taxon>Armillaria</taxon>
    </lineage>
</organism>
<name>A0A2H3ASC5_9AGAR</name>
<proteinExistence type="predicted"/>
<reference evidence="3" key="1">
    <citation type="journal article" date="2017" name="Nat. Ecol. Evol.">
        <title>Genome expansion and lineage-specific genetic innovations in the forest pathogenic fungi Armillaria.</title>
        <authorList>
            <person name="Sipos G."/>
            <person name="Prasanna A.N."/>
            <person name="Walter M.C."/>
            <person name="O'Connor E."/>
            <person name="Balint B."/>
            <person name="Krizsan K."/>
            <person name="Kiss B."/>
            <person name="Hess J."/>
            <person name="Varga T."/>
            <person name="Slot J."/>
            <person name="Riley R."/>
            <person name="Boka B."/>
            <person name="Rigling D."/>
            <person name="Barry K."/>
            <person name="Lee J."/>
            <person name="Mihaltcheva S."/>
            <person name="LaButti K."/>
            <person name="Lipzen A."/>
            <person name="Waldron R."/>
            <person name="Moloney N.M."/>
            <person name="Sperisen C."/>
            <person name="Kredics L."/>
            <person name="Vagvoelgyi C."/>
            <person name="Patrignani A."/>
            <person name="Fitzpatrick D."/>
            <person name="Nagy I."/>
            <person name="Doyle S."/>
            <person name="Anderson J.B."/>
            <person name="Grigoriev I.V."/>
            <person name="Gueldener U."/>
            <person name="Muensterkoetter M."/>
            <person name="Nagy L.G."/>
        </authorList>
    </citation>
    <scope>NUCLEOTIDE SEQUENCE [LARGE SCALE GENOMIC DNA]</scope>
    <source>
        <strain evidence="3">28-4</strain>
    </source>
</reference>
<feature type="region of interest" description="Disordered" evidence="1">
    <location>
        <begin position="377"/>
        <end position="418"/>
    </location>
</feature>
<protein>
    <submittedName>
        <fullName evidence="2">Uncharacterized protein</fullName>
    </submittedName>
</protein>
<evidence type="ECO:0000256" key="1">
    <source>
        <dbReference type="SAM" id="MobiDB-lite"/>
    </source>
</evidence>
<accession>A0A2H3ASC5</accession>
<gene>
    <name evidence="2" type="ORF">ARMSODRAFT_981422</name>
</gene>
<dbReference type="AlphaFoldDB" id="A0A2H3ASC5"/>
<evidence type="ECO:0000313" key="2">
    <source>
        <dbReference type="EMBL" id="PBK61671.1"/>
    </source>
</evidence>
<keyword evidence="3" id="KW-1185">Reference proteome</keyword>
<dbReference type="EMBL" id="KZ293474">
    <property type="protein sequence ID" value="PBK61671.1"/>
    <property type="molecule type" value="Genomic_DNA"/>
</dbReference>
<sequence length="638" mass="71457">MRVTLGPLFTAWALVASCPAAVFFIAVALASPAAFNGHSWSSSISFWVLEGRICLACEVLSRSAKSRLGTAGWTQTANVVLPVCPATSGLGRSLSVIGAMPQECTKGRKRSVRDTVCPGHIPDSSGTATGQTTRAHKYATFLPTSSISFIFTSETFLLRNTHIYTQYSSSVDPADANPNPRFASQMPCIFTQRNVDEQKWIETKQSQDDAQITNKNKLKHTVELFVWCMDQEGPVSIEVQDRYEYSEFEISPTILKRIRLPDDEYLYWFRPGILRRWMEIEVHHVINVKEHGMSIFLKAAHIDKCQDFDIFLPLLEKTTAMHAQPSFHLTILTQWQAIKVRHDQEILATALPSRHAAISIPKPCHPPVIKREPPSPILSHHAKRPRQSSLHSIPPCPMLLPKKNPSSEEGRFTASPSPDPSLIHADVIEILSDSDSQASHSLPRKTLAKITHPEIIEISSDSDTGSSCNHSRKKTIPSLKTKAWPDDYLTQDVVNCFYQCENHPKDPVTQKKLTVRMVFEKCFPDQAWPWSTFYDNRKQWTAATVTDQADAYHEAGQLWKVFAADHLIPDAAVRAVIKHSQCSCSVETTESSDESSDGLLYQLGPRLKLKSLYYSENDLPVQPLDPDVDGEDESLSNM</sequence>